<dbReference type="AlphaFoldDB" id="W9VG03"/>
<dbReference type="STRING" id="1249627.D779_1931"/>
<name>W9VG03_9GAMM</name>
<dbReference type="eggNOG" id="COG4517">
    <property type="taxonomic scope" value="Bacteria"/>
</dbReference>
<organism evidence="2 3">
    <name type="scientific">Imhoffiella purpurea</name>
    <dbReference type="NCBI Taxonomy" id="1249627"/>
    <lineage>
        <taxon>Bacteria</taxon>
        <taxon>Pseudomonadati</taxon>
        <taxon>Pseudomonadota</taxon>
        <taxon>Gammaproteobacteria</taxon>
        <taxon>Chromatiales</taxon>
        <taxon>Chromatiaceae</taxon>
        <taxon>Imhoffiella</taxon>
    </lineage>
</organism>
<evidence type="ECO:0008006" key="4">
    <source>
        <dbReference type="Google" id="ProtNLM"/>
    </source>
</evidence>
<keyword evidence="3" id="KW-1185">Reference proteome</keyword>
<evidence type="ECO:0000313" key="3">
    <source>
        <dbReference type="Proteomes" id="UP000019460"/>
    </source>
</evidence>
<dbReference type="EMBL" id="AONC01000031">
    <property type="protein sequence ID" value="EXJ14967.1"/>
    <property type="molecule type" value="Genomic_DNA"/>
</dbReference>
<proteinExistence type="predicted"/>
<dbReference type="PATRIC" id="fig|1249627.3.peg.2251"/>
<evidence type="ECO:0000256" key="1">
    <source>
        <dbReference type="SAM" id="MobiDB-lite"/>
    </source>
</evidence>
<gene>
    <name evidence="2" type="ORF">D779_1931</name>
</gene>
<dbReference type="InterPro" id="IPR014949">
    <property type="entry name" value="DUF1820"/>
</dbReference>
<protein>
    <recommendedName>
        <fullName evidence="4">DUF1820 family protein</fullName>
    </recommendedName>
</protein>
<dbReference type="Pfam" id="PF08850">
    <property type="entry name" value="DUF1820"/>
    <property type="match status" value="1"/>
</dbReference>
<sequence length="109" mass="12422">MKNDSIYRITFLNQGNIYQLHARRVDSSSLYAFVEVAEIIFGERSEILVDPSEERLKAEFEDVRRTFIPMHAVIRIDEVSKEGQNRIVGKSEGGTVTPFPLPAQPKGRD</sequence>
<accession>W9VG03</accession>
<evidence type="ECO:0000313" key="2">
    <source>
        <dbReference type="EMBL" id="EXJ14967.1"/>
    </source>
</evidence>
<reference evidence="2 3" key="1">
    <citation type="submission" date="2012-11" db="EMBL/GenBank/DDBJ databases">
        <title>Genome assembly of Thiorhodococcus sp. AK35.</title>
        <authorList>
            <person name="Nupur N."/>
            <person name="Khatri I."/>
            <person name="Subramanian S."/>
            <person name="Pinnaka A."/>
        </authorList>
    </citation>
    <scope>NUCLEOTIDE SEQUENCE [LARGE SCALE GENOMIC DNA]</scope>
    <source>
        <strain evidence="2 3">AK35</strain>
    </source>
</reference>
<dbReference type="PIRSF" id="PIRSF028538">
    <property type="entry name" value="DUF1820"/>
    <property type="match status" value="1"/>
</dbReference>
<dbReference type="RefSeq" id="WP_043753725.1">
    <property type="nucleotide sequence ID" value="NZ_AONC01000031.1"/>
</dbReference>
<dbReference type="Proteomes" id="UP000019460">
    <property type="component" value="Unassembled WGS sequence"/>
</dbReference>
<comment type="caution">
    <text evidence="2">The sequence shown here is derived from an EMBL/GenBank/DDBJ whole genome shotgun (WGS) entry which is preliminary data.</text>
</comment>
<feature type="region of interest" description="Disordered" evidence="1">
    <location>
        <begin position="87"/>
        <end position="109"/>
    </location>
</feature>
<dbReference type="OrthoDB" id="5641137at2"/>